<dbReference type="SMART" id="SM00320">
    <property type="entry name" value="WD40"/>
    <property type="match status" value="6"/>
</dbReference>
<feature type="compositionally biased region" description="Polar residues" evidence="4">
    <location>
        <begin position="870"/>
        <end position="879"/>
    </location>
</feature>
<keyword evidence="5" id="KW-0472">Membrane</keyword>
<dbReference type="OrthoDB" id="218695at2"/>
<dbReference type="PANTHER" id="PTHR19879:SF9">
    <property type="entry name" value="TRANSCRIPTION INITIATION FACTOR TFIID SUBUNIT 5"/>
    <property type="match status" value="1"/>
</dbReference>
<dbReference type="Gene3D" id="3.40.50.300">
    <property type="entry name" value="P-loop containing nucleotide triphosphate hydrolases"/>
    <property type="match status" value="1"/>
</dbReference>
<evidence type="ECO:0000256" key="1">
    <source>
        <dbReference type="ARBA" id="ARBA00022574"/>
    </source>
</evidence>
<dbReference type="PROSITE" id="PS50294">
    <property type="entry name" value="WD_REPEATS_REGION"/>
    <property type="match status" value="5"/>
</dbReference>
<feature type="region of interest" description="Disordered" evidence="4">
    <location>
        <begin position="868"/>
        <end position="896"/>
    </location>
</feature>
<keyword evidence="2" id="KW-0677">Repeat</keyword>
<dbReference type="PANTHER" id="PTHR19879">
    <property type="entry name" value="TRANSCRIPTION INITIATION FACTOR TFIID"/>
    <property type="match status" value="1"/>
</dbReference>
<dbReference type="Pfam" id="PF07693">
    <property type="entry name" value="KAP_NTPase"/>
    <property type="match status" value="2"/>
</dbReference>
<evidence type="ECO:0000259" key="6">
    <source>
        <dbReference type="Pfam" id="PF07693"/>
    </source>
</evidence>
<gene>
    <name evidence="7" type="ORF">FGF04_37695</name>
</gene>
<dbReference type="EMBL" id="VDFC01000097">
    <property type="protein sequence ID" value="KAA0920564.1"/>
    <property type="molecule type" value="Genomic_DNA"/>
</dbReference>
<feature type="transmembrane region" description="Helical" evidence="5">
    <location>
        <begin position="527"/>
        <end position="552"/>
    </location>
</feature>
<feature type="transmembrane region" description="Helical" evidence="5">
    <location>
        <begin position="716"/>
        <end position="738"/>
    </location>
</feature>
<protein>
    <recommendedName>
        <fullName evidence="6">KAP NTPase domain-containing protein</fullName>
    </recommendedName>
</protein>
<feature type="repeat" description="WD" evidence="3">
    <location>
        <begin position="44"/>
        <end position="70"/>
    </location>
</feature>
<sequence>MTEGAKHLSTLAWASGDGRTLERSWLRLTVNHPIWSLAFGEATDGVFLAGACADGTIRLWEAATGTPIRQLQGHTGAVLSVTVGVLNGHAVLASAGIDGTVRLWDPSGGDSGHRTLQGHVGGVRAVAFGNADGHTFLASAGADGTVRLWNPETGAPAAEPLTGHSGTALSVAFGPVGDRYVLASAGDDATVRLWDAETGASLVEPLRRHRGGVRSVAFGQIGGVSLLASSSDDGTVQLWDPYMGVPLFGRLTGHSGIVRAVSFSQIDDISLVMSAGIDGTIRMWNPNTGAGYADHVTAPADDIRSIVFGQVRGEDVLAVGSGEGVSASRLADQIDTTKLLAPNIVRSAIVTADAIDATDFFGRVILARHLRGVIGQLIAPDGADSHRSIVVCIDGRWGSGKTTLARLLVEEMQNHAPSATLSYGQDQTLGDNSRDGAPLPCDPVVVNFDAWRESEIAPHWWAVTAAINRGVRSERSAVARIGMTVTGVGRRIARSPASLAAILFVSVVVFGFMAIRSAAPAQLNQTLTILQTFLTATTALFAVAAVVTRSLFWASPALGRLHLRAEDNPLGEVADMVTNLRRWSPRTGSSPFVETAFFILWIIVGTIAGRRIHSRPEMIFPRVEWQVWIQSHPITIPVAVAAALTVGMATPAAVRSTTRGPRQRARRNDGQSTARSLGPRSHWYARRSWRVISAIIVGSIVGIAGVVAIPDTIGPAWLSLFGLGAIGIAGLVAQLKYIRSLRRGNRRPIVLVMDELDRCSVPTVVAYLETVHTLLRERSPGLSFIRNGWRDPAPLVVLVLADGRWVRTAFTTEYDAFAELGSPVRTLGGDFLQKLFDHTVLVPELTAEHVGHLLDRITSADALLDGQATAVPSSVSDAESQGRPPRQSETEASGAGPVELDVERERMANQALAVATPKAIKRREAHLLASYTMLLPSNPRLIRRVANTWAMLEALKQHVGHGEPDDTIVRAAIIYVSFPSLVDALLDDVRAPTVPDRIDDSVTEADLDSLWLRPDVLGIITREDGTLVSPESVARCYGKVYSLTRSLTFGIPEQPDGE</sequence>
<accession>A0A5A9ZTD0</accession>
<organism evidence="7 8">
    <name type="scientific">Streptomyces apricus</name>
    <dbReference type="NCBI Taxonomy" id="1828112"/>
    <lineage>
        <taxon>Bacteria</taxon>
        <taxon>Bacillati</taxon>
        <taxon>Actinomycetota</taxon>
        <taxon>Actinomycetes</taxon>
        <taxon>Kitasatosporales</taxon>
        <taxon>Streptomycetaceae</taxon>
        <taxon>Streptomyces</taxon>
    </lineage>
</organism>
<evidence type="ECO:0000313" key="8">
    <source>
        <dbReference type="Proteomes" id="UP000324965"/>
    </source>
</evidence>
<keyword evidence="5" id="KW-0812">Transmembrane</keyword>
<dbReference type="InterPro" id="IPR001680">
    <property type="entry name" value="WD40_rpt"/>
</dbReference>
<evidence type="ECO:0000313" key="7">
    <source>
        <dbReference type="EMBL" id="KAA0920564.1"/>
    </source>
</evidence>
<feature type="transmembrane region" description="Helical" evidence="5">
    <location>
        <begin position="592"/>
        <end position="609"/>
    </location>
</feature>
<feature type="transmembrane region" description="Helical" evidence="5">
    <location>
        <begin position="497"/>
        <end position="515"/>
    </location>
</feature>
<dbReference type="SUPFAM" id="SSF52540">
    <property type="entry name" value="P-loop containing nucleoside triphosphate hydrolases"/>
    <property type="match status" value="1"/>
</dbReference>
<dbReference type="InterPro" id="IPR036322">
    <property type="entry name" value="WD40_repeat_dom_sf"/>
</dbReference>
<feature type="repeat" description="WD" evidence="3">
    <location>
        <begin position="161"/>
        <end position="204"/>
    </location>
</feature>
<dbReference type="RefSeq" id="WP_149515897.1">
    <property type="nucleotide sequence ID" value="NZ_VDFC01000097.1"/>
</dbReference>
<dbReference type="Pfam" id="PF00400">
    <property type="entry name" value="WD40"/>
    <property type="match status" value="6"/>
</dbReference>
<feature type="transmembrane region" description="Helical" evidence="5">
    <location>
        <begin position="689"/>
        <end position="710"/>
    </location>
</feature>
<evidence type="ECO:0000256" key="4">
    <source>
        <dbReference type="SAM" id="MobiDB-lite"/>
    </source>
</evidence>
<feature type="domain" description="KAP NTPase" evidence="6">
    <location>
        <begin position="739"/>
        <end position="952"/>
    </location>
</feature>
<dbReference type="AlphaFoldDB" id="A0A5A9ZTD0"/>
<dbReference type="InterPro" id="IPR027417">
    <property type="entry name" value="P-loop_NTPase"/>
</dbReference>
<name>A0A5A9ZTD0_9ACTN</name>
<feature type="region of interest" description="Disordered" evidence="4">
    <location>
        <begin position="653"/>
        <end position="678"/>
    </location>
</feature>
<dbReference type="PROSITE" id="PS50082">
    <property type="entry name" value="WD_REPEATS_2"/>
    <property type="match status" value="6"/>
</dbReference>
<dbReference type="InterPro" id="IPR011646">
    <property type="entry name" value="KAP_P-loop"/>
</dbReference>
<feature type="domain" description="KAP NTPase" evidence="6">
    <location>
        <begin position="385"/>
        <end position="455"/>
    </location>
</feature>
<dbReference type="InterPro" id="IPR015943">
    <property type="entry name" value="WD40/YVTN_repeat-like_dom_sf"/>
</dbReference>
<dbReference type="SUPFAM" id="SSF50978">
    <property type="entry name" value="WD40 repeat-like"/>
    <property type="match status" value="1"/>
</dbReference>
<feature type="repeat" description="WD" evidence="3">
    <location>
        <begin position="71"/>
        <end position="105"/>
    </location>
</feature>
<dbReference type="Proteomes" id="UP000324965">
    <property type="component" value="Unassembled WGS sequence"/>
</dbReference>
<dbReference type="PRINTS" id="PR00320">
    <property type="entry name" value="GPROTEINBRPT"/>
</dbReference>
<proteinExistence type="predicted"/>
<dbReference type="InterPro" id="IPR020472">
    <property type="entry name" value="WD40_PAC1"/>
</dbReference>
<evidence type="ECO:0000256" key="2">
    <source>
        <dbReference type="ARBA" id="ARBA00022737"/>
    </source>
</evidence>
<keyword evidence="1 3" id="KW-0853">WD repeat</keyword>
<dbReference type="InterPro" id="IPR019775">
    <property type="entry name" value="WD40_repeat_CS"/>
</dbReference>
<reference evidence="7 8" key="1">
    <citation type="submission" date="2019-05" db="EMBL/GenBank/DDBJ databases">
        <authorList>
            <person name="Hariharan J."/>
            <person name="Choudoir M.J."/>
            <person name="Diebold P."/>
            <person name="Panke-Buisse K."/>
            <person name="Buckley D.H."/>
        </authorList>
    </citation>
    <scope>NUCLEOTIDE SEQUENCE [LARGE SCALE GENOMIC DNA]</scope>
    <source>
        <strain evidence="7 8">SUN51</strain>
    </source>
</reference>
<feature type="repeat" description="WD" evidence="3">
    <location>
        <begin position="251"/>
        <end position="285"/>
    </location>
</feature>
<keyword evidence="8" id="KW-1185">Reference proteome</keyword>
<evidence type="ECO:0000256" key="3">
    <source>
        <dbReference type="PROSITE-ProRule" id="PRU00221"/>
    </source>
</evidence>
<dbReference type="CDD" id="cd00200">
    <property type="entry name" value="WD40"/>
    <property type="match status" value="1"/>
</dbReference>
<feature type="repeat" description="WD" evidence="3">
    <location>
        <begin position="116"/>
        <end position="159"/>
    </location>
</feature>
<keyword evidence="5" id="KW-1133">Transmembrane helix</keyword>
<dbReference type="Gene3D" id="2.130.10.10">
    <property type="entry name" value="YVTN repeat-like/Quinoprotein amine dehydrogenase"/>
    <property type="match status" value="2"/>
</dbReference>
<comment type="caution">
    <text evidence="7">The sequence shown here is derived from an EMBL/GenBank/DDBJ whole genome shotgun (WGS) entry which is preliminary data.</text>
</comment>
<feature type="repeat" description="WD" evidence="3">
    <location>
        <begin position="206"/>
        <end position="240"/>
    </location>
</feature>
<evidence type="ECO:0000256" key="5">
    <source>
        <dbReference type="SAM" id="Phobius"/>
    </source>
</evidence>
<dbReference type="PROSITE" id="PS00678">
    <property type="entry name" value="WD_REPEATS_1"/>
    <property type="match status" value="1"/>
</dbReference>